<sequence length="728" mass="76659">MARFRDLRVGESGCSDDEFFCPQQDRDDLADFELSGGDGGPFDACGGIDLGGSERDSDGGGEGGVIVLDMDDPGGHGDSNREINGDRDNKSNTNTNNNSNSNTNTTCSNNTNSDPNPKVVVASAVGPSGRGPGGTPGWGERTGGAERTVAVAAFDASADPASRSDKGAQGPTERPRTGAGPSPEGRSASEAIHIDDDEHDDEHDHNDGAGGGANDGARAGAADPAGAFGSSTGSRAPAVRSAVADPPSGRRTGKRKPNRGAPGEATRGGGAIRGIPSLAMGMAMASPAEVTDLTADDDFDDDFEVFDLTGERSGGDDGDGDGDGEDAHGCAPGEGIPRSTRNQGPSEGSRGAALPCRGGTAGERPGRPAGGAEAKPPPGGEPGVSRQHPGPEASAHESSSADGAHARTTQPQGLFRDRATGLEAVDAPPGVTDAPASARVEAGDRASNVKRNEDKIASFLEAVHGFPTPQHPYIETTGAGAIECIEIEDDDKGPCEDEDAKRKPERNTFPTPGEAGATARKPLRTTNPRPRFKPQKPHKRAKKTGKDPAAPGEAPPPPERIPPWGDRPRAGPAAEEQPPRPFEDRFVFHPSNNARTKPEDDYRNSFLGMTIEDARKEQERLLERAAARLRIKASFRVASRHGVSRRTQPAARTFGGLVRDVHLRFSNHWTYRNHYSRLGLPPDATESMIKSQYRRLARVYHPDRNIGKADTKHKFQAITEAYNHLIQS</sequence>
<evidence type="ECO:0000313" key="3">
    <source>
        <dbReference type="EMBL" id="VEU38336.1"/>
    </source>
</evidence>
<dbReference type="SMART" id="SM00271">
    <property type="entry name" value="DnaJ"/>
    <property type="match status" value="1"/>
</dbReference>
<feature type="compositionally biased region" description="Polar residues" evidence="1">
    <location>
        <begin position="396"/>
        <end position="412"/>
    </location>
</feature>
<feature type="compositionally biased region" description="Acidic residues" evidence="1">
    <location>
        <begin position="294"/>
        <end position="305"/>
    </location>
</feature>
<dbReference type="Pfam" id="PF00226">
    <property type="entry name" value="DnaJ"/>
    <property type="match status" value="1"/>
</dbReference>
<feature type="region of interest" description="Disordered" evidence="1">
    <location>
        <begin position="292"/>
        <end position="449"/>
    </location>
</feature>
<keyword evidence="4" id="KW-1185">Reference proteome</keyword>
<dbReference type="CDD" id="cd06257">
    <property type="entry name" value="DnaJ"/>
    <property type="match status" value="1"/>
</dbReference>
<dbReference type="EMBL" id="CAACVS010000164">
    <property type="protein sequence ID" value="VEU38336.1"/>
    <property type="molecule type" value="Genomic_DNA"/>
</dbReference>
<dbReference type="Proteomes" id="UP000291116">
    <property type="component" value="Unassembled WGS sequence"/>
</dbReference>
<dbReference type="InterPro" id="IPR050817">
    <property type="entry name" value="DjlA_DnaK_co-chaperone"/>
</dbReference>
<feature type="compositionally biased region" description="Low complexity" evidence="1">
    <location>
        <begin position="91"/>
        <end position="113"/>
    </location>
</feature>
<dbReference type="PANTHER" id="PTHR24074">
    <property type="entry name" value="CO-CHAPERONE PROTEIN DJLA"/>
    <property type="match status" value="1"/>
</dbReference>
<feature type="compositionally biased region" description="Basic and acidic residues" evidence="1">
    <location>
        <begin position="577"/>
        <end position="587"/>
    </location>
</feature>
<evidence type="ECO:0000259" key="2">
    <source>
        <dbReference type="PROSITE" id="PS50076"/>
    </source>
</evidence>
<feature type="region of interest" description="Disordered" evidence="1">
    <location>
        <begin position="1"/>
        <end position="274"/>
    </location>
</feature>
<feature type="compositionally biased region" description="Low complexity" evidence="1">
    <location>
        <begin position="150"/>
        <end position="161"/>
    </location>
</feature>
<name>A0A448Z8K9_9STRA</name>
<protein>
    <recommendedName>
        <fullName evidence="2">J domain-containing protein</fullName>
    </recommendedName>
</protein>
<proteinExistence type="predicted"/>
<feature type="region of interest" description="Disordered" evidence="1">
    <location>
        <begin position="484"/>
        <end position="601"/>
    </location>
</feature>
<gene>
    <name evidence="3" type="ORF">PSNMU_V1.4_AUG-EV-PASAV3_0051560</name>
</gene>
<feature type="compositionally biased region" description="Low complexity" evidence="1">
    <location>
        <begin position="215"/>
        <end position="227"/>
    </location>
</feature>
<dbReference type="InterPro" id="IPR001623">
    <property type="entry name" value="DnaJ_domain"/>
</dbReference>
<organism evidence="3 4">
    <name type="scientific">Pseudo-nitzschia multistriata</name>
    <dbReference type="NCBI Taxonomy" id="183589"/>
    <lineage>
        <taxon>Eukaryota</taxon>
        <taxon>Sar</taxon>
        <taxon>Stramenopiles</taxon>
        <taxon>Ochrophyta</taxon>
        <taxon>Bacillariophyta</taxon>
        <taxon>Bacillariophyceae</taxon>
        <taxon>Bacillariophycidae</taxon>
        <taxon>Bacillariales</taxon>
        <taxon>Bacillariaceae</taxon>
        <taxon>Pseudo-nitzschia</taxon>
    </lineage>
</organism>
<accession>A0A448Z8K9</accession>
<feature type="compositionally biased region" description="Basic and acidic residues" evidence="1">
    <location>
        <begin position="492"/>
        <end position="506"/>
    </location>
</feature>
<dbReference type="AlphaFoldDB" id="A0A448Z8K9"/>
<dbReference type="OrthoDB" id="203484at2759"/>
<dbReference type="Gene3D" id="1.10.287.110">
    <property type="entry name" value="DnaJ domain"/>
    <property type="match status" value="1"/>
</dbReference>
<evidence type="ECO:0000256" key="1">
    <source>
        <dbReference type="SAM" id="MobiDB-lite"/>
    </source>
</evidence>
<reference evidence="3 4" key="1">
    <citation type="submission" date="2019-01" db="EMBL/GenBank/DDBJ databases">
        <authorList>
            <person name="Ferrante I. M."/>
        </authorList>
    </citation>
    <scope>NUCLEOTIDE SEQUENCE [LARGE SCALE GENOMIC DNA]</scope>
    <source>
        <strain evidence="3 4">B856</strain>
    </source>
</reference>
<feature type="compositionally biased region" description="Basic and acidic residues" evidence="1">
    <location>
        <begin position="192"/>
        <end position="207"/>
    </location>
</feature>
<feature type="domain" description="J" evidence="2">
    <location>
        <begin position="673"/>
        <end position="728"/>
    </location>
</feature>
<dbReference type="SUPFAM" id="SSF46565">
    <property type="entry name" value="Chaperone J-domain"/>
    <property type="match status" value="1"/>
</dbReference>
<dbReference type="PROSITE" id="PS50076">
    <property type="entry name" value="DNAJ_2"/>
    <property type="match status" value="1"/>
</dbReference>
<feature type="compositionally biased region" description="Gly residues" evidence="1">
    <location>
        <begin position="128"/>
        <end position="142"/>
    </location>
</feature>
<evidence type="ECO:0000313" key="4">
    <source>
        <dbReference type="Proteomes" id="UP000291116"/>
    </source>
</evidence>
<dbReference type="PRINTS" id="PR00625">
    <property type="entry name" value="JDOMAIN"/>
</dbReference>
<feature type="compositionally biased region" description="Basic and acidic residues" evidence="1">
    <location>
        <begin position="73"/>
        <end position="90"/>
    </location>
</feature>
<feature type="compositionally biased region" description="Basic residues" evidence="1">
    <location>
        <begin position="530"/>
        <end position="543"/>
    </location>
</feature>
<dbReference type="InterPro" id="IPR036869">
    <property type="entry name" value="J_dom_sf"/>
</dbReference>